<protein>
    <submittedName>
        <fullName evidence="1">Uncharacterized protein</fullName>
    </submittedName>
</protein>
<evidence type="ECO:0000313" key="1">
    <source>
        <dbReference type="EMBL" id="AFM27000.1"/>
    </source>
</evidence>
<dbReference type="EMBL" id="CP003360">
    <property type="protein sequence ID" value="AFM27000.1"/>
    <property type="molecule type" value="Genomic_DNA"/>
</dbReference>
<sequence>MNSIKKFYDSDLDECLTQRLRYLHHELCARRNIRMFAYWNGFA</sequence>
<proteinExistence type="predicted"/>
<accession>I4CBQ9</accession>
<gene>
    <name evidence="1" type="ordered locus">Desti_4367</name>
</gene>
<keyword evidence="2" id="KW-1185">Reference proteome</keyword>
<evidence type="ECO:0000313" key="2">
    <source>
        <dbReference type="Proteomes" id="UP000006055"/>
    </source>
</evidence>
<dbReference type="STRING" id="706587.Desti_4367"/>
<name>I4CBQ9_DESTA</name>
<organism evidence="1 2">
    <name type="scientific">Desulfomonile tiedjei (strain ATCC 49306 / DSM 6799 / DCB-1)</name>
    <dbReference type="NCBI Taxonomy" id="706587"/>
    <lineage>
        <taxon>Bacteria</taxon>
        <taxon>Pseudomonadati</taxon>
        <taxon>Thermodesulfobacteriota</taxon>
        <taxon>Desulfomonilia</taxon>
        <taxon>Desulfomonilales</taxon>
        <taxon>Desulfomonilaceae</taxon>
        <taxon>Desulfomonile</taxon>
    </lineage>
</organism>
<dbReference type="HOGENOM" id="CLU_3232734_0_0_7"/>
<dbReference type="AlphaFoldDB" id="I4CBQ9"/>
<dbReference type="KEGG" id="dti:Desti_4367"/>
<dbReference type="Proteomes" id="UP000006055">
    <property type="component" value="Chromosome"/>
</dbReference>
<reference evidence="2" key="1">
    <citation type="submission" date="2012-06" db="EMBL/GenBank/DDBJ databases">
        <title>Complete sequence of chromosome of Desulfomonile tiedjei DSM 6799.</title>
        <authorList>
            <person name="Lucas S."/>
            <person name="Copeland A."/>
            <person name="Lapidus A."/>
            <person name="Glavina del Rio T."/>
            <person name="Dalin E."/>
            <person name="Tice H."/>
            <person name="Bruce D."/>
            <person name="Goodwin L."/>
            <person name="Pitluck S."/>
            <person name="Peters L."/>
            <person name="Ovchinnikova G."/>
            <person name="Zeytun A."/>
            <person name="Lu M."/>
            <person name="Kyrpides N."/>
            <person name="Mavromatis K."/>
            <person name="Ivanova N."/>
            <person name="Brettin T."/>
            <person name="Detter J.C."/>
            <person name="Han C."/>
            <person name="Larimer F."/>
            <person name="Land M."/>
            <person name="Hauser L."/>
            <person name="Markowitz V."/>
            <person name="Cheng J.-F."/>
            <person name="Hugenholtz P."/>
            <person name="Woyke T."/>
            <person name="Wu D."/>
            <person name="Spring S."/>
            <person name="Schroeder M."/>
            <person name="Brambilla E."/>
            <person name="Klenk H.-P."/>
            <person name="Eisen J.A."/>
        </authorList>
    </citation>
    <scope>NUCLEOTIDE SEQUENCE [LARGE SCALE GENOMIC DNA]</scope>
    <source>
        <strain evidence="2">ATCC 49306 / DSM 6799 / DCB-1</strain>
    </source>
</reference>